<dbReference type="GO" id="GO:0052621">
    <property type="term" value="F:diguanylate cyclase activity"/>
    <property type="evidence" value="ECO:0007669"/>
    <property type="project" value="UniProtKB-EC"/>
</dbReference>
<dbReference type="SUPFAM" id="SSF49785">
    <property type="entry name" value="Galactose-binding domain-like"/>
    <property type="match status" value="1"/>
</dbReference>
<sequence>MSDLMNHPWALIPKMRLFKLLSILLVVLSSLKTVAAPIPLEGDAILIEKLPSETAQYWKLCKTAFRPTVFYQNNCEPLNAEQADNTQQQTTISLQLKFIIDNAISEQYPGLIIEEIDGADELYLNGKRIAKTGNFPPQYENASYYSRFYFLPPDQLSYNSPNILRLNIYNPTGHHYLKYLSSNFYSSKDIMEKSLSKDIFFSSFAAILMIVFVFMAYYYLRIPGSYDALGLACFSFMASMYLVLNHHVMLNMEINTNSLLRWKTVSFIFSQLALNFFLFKALEVKARQLNRALMFFFLIFGISALIWPVVADLQTFYYWSKVTAFFTPLALLALAYLSKRDSMTPTQLFLSVALSGYFILLLFDFSRYFWLGLIDYRENTALILALTLLAVISAITMTERYWEYFKGATYDHLTGTLLRPSFIRRLSEEMQRCRRSEFCLLVAVIDIDQFKQINQNYGLETGDKALIITSATLTRALRQFDLICRLNDDEFCVAATLPNTENTEIFLQRLHEEINSASLTLENGEKLNLKATTGAVIYDMKRHEAPEMLLLDAEHSVTEAKMKQRGSIHWFDTENPPLQFIF</sequence>
<gene>
    <name evidence="4" type="ORF">Q9312_17025</name>
</gene>
<name>A0AA51X6K4_9GAMM</name>
<evidence type="ECO:0000313" key="5">
    <source>
        <dbReference type="Proteomes" id="UP001239782"/>
    </source>
</evidence>
<dbReference type="Proteomes" id="UP001239782">
    <property type="component" value="Chromosome"/>
</dbReference>
<dbReference type="Gene3D" id="3.30.70.270">
    <property type="match status" value="1"/>
</dbReference>
<evidence type="ECO:0000259" key="3">
    <source>
        <dbReference type="PROSITE" id="PS50887"/>
    </source>
</evidence>
<dbReference type="EMBL" id="CP133548">
    <property type="protein sequence ID" value="WMS86921.1"/>
    <property type="molecule type" value="Genomic_DNA"/>
</dbReference>
<dbReference type="Pfam" id="PF00990">
    <property type="entry name" value="GGDEF"/>
    <property type="match status" value="1"/>
</dbReference>
<keyword evidence="5" id="KW-1185">Reference proteome</keyword>
<keyword evidence="2" id="KW-0472">Membrane</keyword>
<dbReference type="PANTHER" id="PTHR45138:SF24">
    <property type="entry name" value="DIGUANYLATE CYCLASE DGCC-RELATED"/>
    <property type="match status" value="1"/>
</dbReference>
<dbReference type="PANTHER" id="PTHR45138">
    <property type="entry name" value="REGULATORY COMPONENTS OF SENSORY TRANSDUCTION SYSTEM"/>
    <property type="match status" value="1"/>
</dbReference>
<dbReference type="GO" id="GO:0005886">
    <property type="term" value="C:plasma membrane"/>
    <property type="evidence" value="ECO:0007669"/>
    <property type="project" value="TreeGrafter"/>
</dbReference>
<evidence type="ECO:0000256" key="1">
    <source>
        <dbReference type="ARBA" id="ARBA00012528"/>
    </source>
</evidence>
<dbReference type="SMART" id="SM00267">
    <property type="entry name" value="GGDEF"/>
    <property type="match status" value="1"/>
</dbReference>
<feature type="transmembrane region" description="Helical" evidence="2">
    <location>
        <begin position="289"/>
        <end position="310"/>
    </location>
</feature>
<dbReference type="AlphaFoldDB" id="A0AA51X6K4"/>
<keyword evidence="4" id="KW-0808">Transferase</keyword>
<dbReference type="PROSITE" id="PS50887">
    <property type="entry name" value="GGDEF"/>
    <property type="match status" value="1"/>
</dbReference>
<dbReference type="RefSeq" id="WP_309202057.1">
    <property type="nucleotide sequence ID" value="NZ_CP133548.1"/>
</dbReference>
<feature type="transmembrane region" description="Helical" evidence="2">
    <location>
        <begin position="226"/>
        <end position="244"/>
    </location>
</feature>
<feature type="transmembrane region" description="Helical" evidence="2">
    <location>
        <begin position="316"/>
        <end position="336"/>
    </location>
</feature>
<keyword evidence="2" id="KW-1133">Transmembrane helix</keyword>
<dbReference type="GO" id="GO:1902201">
    <property type="term" value="P:negative regulation of bacterial-type flagellum-dependent cell motility"/>
    <property type="evidence" value="ECO:0007669"/>
    <property type="project" value="TreeGrafter"/>
</dbReference>
<reference evidence="4 5" key="1">
    <citation type="submission" date="2023-08" db="EMBL/GenBank/DDBJ databases">
        <title>Pleionea litopenaei sp. nov., isolated from stomach of juvenile Litopenaeus vannamei.</title>
        <authorList>
            <person name="Rho A.M."/>
            <person name="Hwang C.Y."/>
        </authorList>
    </citation>
    <scope>NUCLEOTIDE SEQUENCE [LARGE SCALE GENOMIC DNA]</scope>
    <source>
        <strain evidence="4 5">HL-JVS1</strain>
    </source>
</reference>
<feature type="transmembrane region" description="Helical" evidence="2">
    <location>
        <begin position="381"/>
        <end position="398"/>
    </location>
</feature>
<dbReference type="InterPro" id="IPR043128">
    <property type="entry name" value="Rev_trsase/Diguanyl_cyclase"/>
</dbReference>
<protein>
    <recommendedName>
        <fullName evidence="1">diguanylate cyclase</fullName>
        <ecNumber evidence="1">2.7.7.65</ecNumber>
    </recommendedName>
</protein>
<dbReference type="EC" id="2.7.7.65" evidence="1"/>
<keyword evidence="4" id="KW-0548">Nucleotidyltransferase</keyword>
<keyword evidence="2" id="KW-0812">Transmembrane</keyword>
<evidence type="ECO:0000313" key="4">
    <source>
        <dbReference type="EMBL" id="WMS86921.1"/>
    </source>
</evidence>
<feature type="domain" description="GGDEF" evidence="3">
    <location>
        <begin position="438"/>
        <end position="573"/>
    </location>
</feature>
<organism evidence="4 5">
    <name type="scientific">Pleionea litopenaei</name>
    <dbReference type="NCBI Taxonomy" id="3070815"/>
    <lineage>
        <taxon>Bacteria</taxon>
        <taxon>Pseudomonadati</taxon>
        <taxon>Pseudomonadota</taxon>
        <taxon>Gammaproteobacteria</taxon>
        <taxon>Oceanospirillales</taxon>
        <taxon>Pleioneaceae</taxon>
        <taxon>Pleionea</taxon>
    </lineage>
</organism>
<dbReference type="NCBIfam" id="TIGR00254">
    <property type="entry name" value="GGDEF"/>
    <property type="match status" value="1"/>
</dbReference>
<dbReference type="SUPFAM" id="SSF55073">
    <property type="entry name" value="Nucleotide cyclase"/>
    <property type="match status" value="1"/>
</dbReference>
<dbReference type="InterPro" id="IPR000160">
    <property type="entry name" value="GGDEF_dom"/>
</dbReference>
<dbReference type="InterPro" id="IPR029787">
    <property type="entry name" value="Nucleotide_cyclase"/>
</dbReference>
<dbReference type="GO" id="GO:0043709">
    <property type="term" value="P:cell adhesion involved in single-species biofilm formation"/>
    <property type="evidence" value="ECO:0007669"/>
    <property type="project" value="TreeGrafter"/>
</dbReference>
<feature type="transmembrane region" description="Helical" evidence="2">
    <location>
        <begin position="199"/>
        <end position="219"/>
    </location>
</feature>
<dbReference type="KEGG" id="plei:Q9312_17025"/>
<proteinExistence type="predicted"/>
<accession>A0AA51X6K4</accession>
<dbReference type="CDD" id="cd01949">
    <property type="entry name" value="GGDEF"/>
    <property type="match status" value="1"/>
</dbReference>
<evidence type="ECO:0000256" key="2">
    <source>
        <dbReference type="SAM" id="Phobius"/>
    </source>
</evidence>
<dbReference type="InterPro" id="IPR008979">
    <property type="entry name" value="Galactose-bd-like_sf"/>
</dbReference>
<feature type="transmembrane region" description="Helical" evidence="2">
    <location>
        <begin position="264"/>
        <end position="282"/>
    </location>
</feature>
<feature type="transmembrane region" description="Helical" evidence="2">
    <location>
        <begin position="348"/>
        <end position="369"/>
    </location>
</feature>
<dbReference type="InterPro" id="IPR050469">
    <property type="entry name" value="Diguanylate_Cyclase"/>
</dbReference>